<comment type="caution">
    <text evidence="1">The sequence shown here is derived from an EMBL/GenBank/DDBJ whole genome shotgun (WGS) entry which is preliminary data.</text>
</comment>
<sequence length="187" mass="21460">MSAIEYFHGASVPVMPPVLGMLVAQELKSMLDMDYHQLRYFPEFIQSQVAEKVMEQVERKFAEEIRSNYHVQQDDVRIVVRRLFEDEVPKLRGYTAEKPDLSCEEKQAIVSLCGRALENAAFDCALAGVAMNRAAVVDAVYEQFKTPNLESRWASVKFFLYRSAVRVGYHADRAIESRRSDDFVALR</sequence>
<keyword evidence="2" id="KW-1185">Reference proteome</keyword>
<gene>
    <name evidence="1" type="ORF">CTA1_8834</name>
</gene>
<name>A0A4U6XDB3_9PEZI</name>
<accession>A0A4U6XDB3</accession>
<reference evidence="1 2" key="1">
    <citation type="journal article" date="2019" name="PLoS ONE">
        <title>Comparative genome analysis indicates high evolutionary potential of pathogenicity genes in Colletotrichum tanaceti.</title>
        <authorList>
            <person name="Lelwala R.V."/>
            <person name="Korhonen P.K."/>
            <person name="Young N.D."/>
            <person name="Scott J.B."/>
            <person name="Ades P.A."/>
            <person name="Gasser R.B."/>
            <person name="Taylor P.W.J."/>
        </authorList>
    </citation>
    <scope>NUCLEOTIDE SEQUENCE [LARGE SCALE GENOMIC DNA]</scope>
    <source>
        <strain evidence="1">BRIP57314</strain>
    </source>
</reference>
<protein>
    <submittedName>
        <fullName evidence="1">Uncharacterized protein</fullName>
    </submittedName>
</protein>
<dbReference type="Proteomes" id="UP000310108">
    <property type="component" value="Unassembled WGS sequence"/>
</dbReference>
<evidence type="ECO:0000313" key="1">
    <source>
        <dbReference type="EMBL" id="TKW53424.1"/>
    </source>
</evidence>
<dbReference type="AlphaFoldDB" id="A0A4U6XDB3"/>
<proteinExistence type="predicted"/>
<dbReference type="EMBL" id="PJEX01000186">
    <property type="protein sequence ID" value="TKW53424.1"/>
    <property type="molecule type" value="Genomic_DNA"/>
</dbReference>
<organism evidence="1 2">
    <name type="scientific">Colletotrichum tanaceti</name>
    <dbReference type="NCBI Taxonomy" id="1306861"/>
    <lineage>
        <taxon>Eukaryota</taxon>
        <taxon>Fungi</taxon>
        <taxon>Dikarya</taxon>
        <taxon>Ascomycota</taxon>
        <taxon>Pezizomycotina</taxon>
        <taxon>Sordariomycetes</taxon>
        <taxon>Hypocreomycetidae</taxon>
        <taxon>Glomerellales</taxon>
        <taxon>Glomerellaceae</taxon>
        <taxon>Colletotrichum</taxon>
        <taxon>Colletotrichum destructivum species complex</taxon>
    </lineage>
</organism>
<evidence type="ECO:0000313" key="2">
    <source>
        <dbReference type="Proteomes" id="UP000310108"/>
    </source>
</evidence>